<dbReference type="AlphaFoldDB" id="E4N6B2"/>
<dbReference type="EMBL" id="AP010968">
    <property type="protein sequence ID" value="BAJ26743.1"/>
    <property type="molecule type" value="Genomic_DNA"/>
</dbReference>
<accession>E4N6B2</accession>
<dbReference type="Gene3D" id="2.30.110.10">
    <property type="entry name" value="Electron Transport, Fmn-binding Protein, Chain A"/>
    <property type="match status" value="1"/>
</dbReference>
<reference evidence="3 4" key="1">
    <citation type="journal article" date="2010" name="DNA Res.">
        <title>Genome sequence of Kitasatospora setae NBRC 14216T: an evolutionary snapshot of the family Streptomycetaceae.</title>
        <authorList>
            <person name="Ichikawa N."/>
            <person name="Oguchi A."/>
            <person name="Ikeda H."/>
            <person name="Ishikawa J."/>
            <person name="Kitani S."/>
            <person name="Watanabe Y."/>
            <person name="Nakamura S."/>
            <person name="Katano Y."/>
            <person name="Kishi E."/>
            <person name="Sasagawa M."/>
            <person name="Ankai A."/>
            <person name="Fukui S."/>
            <person name="Hashimoto Y."/>
            <person name="Kamata S."/>
            <person name="Otoguro M."/>
            <person name="Tanikawa S."/>
            <person name="Nihira T."/>
            <person name="Horinouchi S."/>
            <person name="Ohnishi Y."/>
            <person name="Hayakawa M."/>
            <person name="Kuzuyama T."/>
            <person name="Arisawa A."/>
            <person name="Nomoto F."/>
            <person name="Miura H."/>
            <person name="Takahashi Y."/>
            <person name="Fujita N."/>
        </authorList>
    </citation>
    <scope>NUCLEOTIDE SEQUENCE [LARGE SCALE GENOMIC DNA]</scope>
    <source>
        <strain evidence="4">ATCC 33774 / DSM 43861 / JCM 3304 / KCC A-0304 / NBRC 14216 / KM-6054</strain>
    </source>
</reference>
<dbReference type="RefSeq" id="WP_014134062.1">
    <property type="nucleotide sequence ID" value="NC_016109.1"/>
</dbReference>
<name>E4N6B2_KITSK</name>
<dbReference type="InterPro" id="IPR012349">
    <property type="entry name" value="Split_barrel_FMN-bd"/>
</dbReference>
<evidence type="ECO:0000313" key="3">
    <source>
        <dbReference type="EMBL" id="BAJ26743.1"/>
    </source>
</evidence>
<dbReference type="GO" id="GO:0010181">
    <property type="term" value="F:FMN binding"/>
    <property type="evidence" value="ECO:0007669"/>
    <property type="project" value="InterPro"/>
</dbReference>
<evidence type="ECO:0000313" key="4">
    <source>
        <dbReference type="Proteomes" id="UP000007076"/>
    </source>
</evidence>
<dbReference type="HOGENOM" id="CLU_059021_2_2_11"/>
<feature type="domain" description="Flavin reductase like" evidence="2">
    <location>
        <begin position="17"/>
        <end position="165"/>
    </location>
</feature>
<dbReference type="InterPro" id="IPR002563">
    <property type="entry name" value="Flavin_Rdtase-like_dom"/>
</dbReference>
<organism evidence="3 4">
    <name type="scientific">Kitasatospora setae (strain ATCC 33774 / DSM 43861 / JCM 3304 / KCC A-0304 / NBRC 14216 / KM-6054)</name>
    <name type="common">Streptomyces setae</name>
    <dbReference type="NCBI Taxonomy" id="452652"/>
    <lineage>
        <taxon>Bacteria</taxon>
        <taxon>Bacillati</taxon>
        <taxon>Actinomycetota</taxon>
        <taxon>Actinomycetes</taxon>
        <taxon>Kitasatosporales</taxon>
        <taxon>Streptomycetaceae</taxon>
        <taxon>Kitasatospora</taxon>
    </lineage>
</organism>
<dbReference type="Pfam" id="PF01613">
    <property type="entry name" value="Flavin_Reduct"/>
    <property type="match status" value="1"/>
</dbReference>
<gene>
    <name evidence="3" type="primary">vlmR</name>
    <name evidence="3" type="ordered locus">KSE_09060</name>
</gene>
<dbReference type="SUPFAM" id="SSF50475">
    <property type="entry name" value="FMN-binding split barrel"/>
    <property type="match status" value="1"/>
</dbReference>
<dbReference type="Proteomes" id="UP000007076">
    <property type="component" value="Chromosome"/>
</dbReference>
<evidence type="ECO:0000256" key="1">
    <source>
        <dbReference type="ARBA" id="ARBA00023002"/>
    </source>
</evidence>
<protein>
    <submittedName>
        <fullName evidence="3">Putative NADPH-flavin oxidoreductase</fullName>
    </submittedName>
</protein>
<proteinExistence type="predicted"/>
<dbReference type="SMART" id="SM00903">
    <property type="entry name" value="Flavin_Reduct"/>
    <property type="match status" value="1"/>
</dbReference>
<dbReference type="eggNOG" id="COG1853">
    <property type="taxonomic scope" value="Bacteria"/>
</dbReference>
<evidence type="ECO:0000259" key="2">
    <source>
        <dbReference type="SMART" id="SM00903"/>
    </source>
</evidence>
<keyword evidence="1" id="KW-0560">Oxidoreductase</keyword>
<keyword evidence="4" id="KW-1185">Reference proteome</keyword>
<dbReference type="PANTHER" id="PTHR30466">
    <property type="entry name" value="FLAVIN REDUCTASE"/>
    <property type="match status" value="1"/>
</dbReference>
<dbReference type="GO" id="GO:0042602">
    <property type="term" value="F:riboflavin reductase (NADPH) activity"/>
    <property type="evidence" value="ECO:0007669"/>
    <property type="project" value="TreeGrafter"/>
</dbReference>
<dbReference type="KEGG" id="ksk:KSE_09060"/>
<dbReference type="PANTHER" id="PTHR30466:SF1">
    <property type="entry name" value="FMN REDUCTASE (NADH) RUTF"/>
    <property type="match status" value="1"/>
</dbReference>
<sequence>MTRPSGQAPAATPHAVSRRLTTGVSVLTSAHGGSVHAATASTVAVLSQQPLTLAVSLRRNSVLAELATLSGYFVVNVLTSRQAVLADWFAFPRRPRGRAQFGPVDWRTDTATGIPVLTDHLALLTCRIVGRTAVGADDDLIIAEVTAAEAGRGNPLVNYDGRLLDPEFNAVVRRPGWRPRAHEPVLD</sequence>
<dbReference type="STRING" id="452652.KSE_09060"/>
<dbReference type="InterPro" id="IPR050268">
    <property type="entry name" value="NADH-dep_flavin_reductase"/>
</dbReference>
<dbReference type="PATRIC" id="fig|452652.3.peg.894"/>